<dbReference type="SMART" id="SM00347">
    <property type="entry name" value="HTH_MARR"/>
    <property type="match status" value="1"/>
</dbReference>
<comment type="caution">
    <text evidence="3">The sequence shown here is derived from an EMBL/GenBank/DDBJ whole genome shotgun (WGS) entry which is preliminary data.</text>
</comment>
<feature type="compositionally biased region" description="Low complexity" evidence="1">
    <location>
        <begin position="13"/>
        <end position="41"/>
    </location>
</feature>
<proteinExistence type="predicted"/>
<feature type="domain" description="HTH marR-type" evidence="2">
    <location>
        <begin position="43"/>
        <end position="175"/>
    </location>
</feature>
<evidence type="ECO:0000259" key="2">
    <source>
        <dbReference type="PROSITE" id="PS50995"/>
    </source>
</evidence>
<name>A0A7Z7B9Y0_9BURK</name>
<dbReference type="InterPro" id="IPR000835">
    <property type="entry name" value="HTH_MarR-typ"/>
</dbReference>
<accession>A0A7Z7B9Y0</accession>
<dbReference type="InterPro" id="IPR036390">
    <property type="entry name" value="WH_DNA-bd_sf"/>
</dbReference>
<dbReference type="InterPro" id="IPR036388">
    <property type="entry name" value="WH-like_DNA-bd_sf"/>
</dbReference>
<dbReference type="AlphaFoldDB" id="A0A7Z7B9Y0"/>
<keyword evidence="4" id="KW-1185">Reference proteome</keyword>
<feature type="region of interest" description="Disordered" evidence="1">
    <location>
        <begin position="1"/>
        <end position="41"/>
    </location>
</feature>
<dbReference type="PANTHER" id="PTHR33164:SF43">
    <property type="entry name" value="HTH-TYPE TRANSCRIPTIONAL REPRESSOR YETL"/>
    <property type="match status" value="1"/>
</dbReference>
<reference evidence="3" key="1">
    <citation type="submission" date="2016-10" db="EMBL/GenBank/DDBJ databases">
        <authorList>
            <person name="Varghese N."/>
            <person name="Submissions S."/>
        </authorList>
    </citation>
    <scope>NUCLEOTIDE SEQUENCE [LARGE SCALE GENOMIC DNA]</scope>
    <source>
        <strain evidence="3">YR281</strain>
    </source>
</reference>
<protein>
    <submittedName>
        <fullName evidence="3">DNA-binding transcriptional regulator, MarR family</fullName>
    </submittedName>
</protein>
<dbReference type="PANTHER" id="PTHR33164">
    <property type="entry name" value="TRANSCRIPTIONAL REGULATOR, MARR FAMILY"/>
    <property type="match status" value="1"/>
</dbReference>
<evidence type="ECO:0000313" key="3">
    <source>
        <dbReference type="EMBL" id="SDI34784.1"/>
    </source>
</evidence>
<evidence type="ECO:0000313" key="4">
    <source>
        <dbReference type="Proteomes" id="UP000198900"/>
    </source>
</evidence>
<dbReference type="GO" id="GO:0006950">
    <property type="term" value="P:response to stress"/>
    <property type="evidence" value="ECO:0007669"/>
    <property type="project" value="TreeGrafter"/>
</dbReference>
<evidence type="ECO:0000256" key="1">
    <source>
        <dbReference type="SAM" id="MobiDB-lite"/>
    </source>
</evidence>
<sequence>MASSMTASGDLMTGKSPAKTTKAASASAGRQRPAPTARKAAARPRLTYLVGSLDRILRRKMTEALAPLGLTLAQFTALSVLEARGEASNAQLAERSFITPQSANEVMSVMASRNWITREPDPNHGRIVVLRLTDEGREVLHRCMSAVRVLEARMLSGTEASDASAVQEMLERFVRNLRE</sequence>
<dbReference type="Pfam" id="PF12802">
    <property type="entry name" value="MarR_2"/>
    <property type="match status" value="1"/>
</dbReference>
<dbReference type="PROSITE" id="PS50995">
    <property type="entry name" value="HTH_MARR_2"/>
    <property type="match status" value="1"/>
</dbReference>
<organism evidence="3 4">
    <name type="scientific">Paraburkholderia steynii</name>
    <dbReference type="NCBI Taxonomy" id="1245441"/>
    <lineage>
        <taxon>Bacteria</taxon>
        <taxon>Pseudomonadati</taxon>
        <taxon>Pseudomonadota</taxon>
        <taxon>Betaproteobacteria</taxon>
        <taxon>Burkholderiales</taxon>
        <taxon>Burkholderiaceae</taxon>
        <taxon>Paraburkholderia</taxon>
    </lineage>
</organism>
<dbReference type="GO" id="GO:0003677">
    <property type="term" value="F:DNA binding"/>
    <property type="evidence" value="ECO:0007669"/>
    <property type="project" value="UniProtKB-KW"/>
</dbReference>
<keyword evidence="3" id="KW-0238">DNA-binding</keyword>
<dbReference type="Gene3D" id="1.10.10.10">
    <property type="entry name" value="Winged helix-like DNA-binding domain superfamily/Winged helix DNA-binding domain"/>
    <property type="match status" value="1"/>
</dbReference>
<dbReference type="EMBL" id="FNDI01000015">
    <property type="protein sequence ID" value="SDI34784.1"/>
    <property type="molecule type" value="Genomic_DNA"/>
</dbReference>
<dbReference type="Proteomes" id="UP000198900">
    <property type="component" value="Unassembled WGS sequence"/>
</dbReference>
<dbReference type="SUPFAM" id="SSF46785">
    <property type="entry name" value="Winged helix' DNA-binding domain"/>
    <property type="match status" value="1"/>
</dbReference>
<gene>
    <name evidence="3" type="ORF">SAMN04487926_115147</name>
</gene>
<dbReference type="InterPro" id="IPR039422">
    <property type="entry name" value="MarR/SlyA-like"/>
</dbReference>
<dbReference type="GO" id="GO:0003700">
    <property type="term" value="F:DNA-binding transcription factor activity"/>
    <property type="evidence" value="ECO:0007669"/>
    <property type="project" value="InterPro"/>
</dbReference>